<reference evidence="1" key="1">
    <citation type="submission" date="2014-09" db="EMBL/GenBank/DDBJ databases">
        <authorList>
            <person name="Magalhaes I.L.F."/>
            <person name="Oliveira U."/>
            <person name="Santos F.R."/>
            <person name="Vidigal T.H.D.A."/>
            <person name="Brescovit A.D."/>
            <person name="Santos A.J."/>
        </authorList>
    </citation>
    <scope>NUCLEOTIDE SEQUENCE</scope>
    <source>
        <tissue evidence="1">Shoot tissue taken approximately 20 cm above the soil surface</tissue>
    </source>
</reference>
<sequence>MDEFIYSEHERRKEIRKTYKAARSSKLRIERGFSCHLPLLTSSGSDSCC</sequence>
<dbReference type="EMBL" id="GBRH01207669">
    <property type="protein sequence ID" value="JAD90226.1"/>
    <property type="molecule type" value="Transcribed_RNA"/>
</dbReference>
<protein>
    <submittedName>
        <fullName evidence="1">Uncharacterized protein</fullName>
    </submittedName>
</protein>
<reference evidence="1" key="2">
    <citation type="journal article" date="2015" name="Data Brief">
        <title>Shoot transcriptome of the giant reed, Arundo donax.</title>
        <authorList>
            <person name="Barrero R.A."/>
            <person name="Guerrero F.D."/>
            <person name="Moolhuijzen P."/>
            <person name="Goolsby J.A."/>
            <person name="Tidwell J."/>
            <person name="Bellgard S.E."/>
            <person name="Bellgard M.I."/>
        </authorList>
    </citation>
    <scope>NUCLEOTIDE SEQUENCE</scope>
    <source>
        <tissue evidence="1">Shoot tissue taken approximately 20 cm above the soil surface</tissue>
    </source>
</reference>
<evidence type="ECO:0000313" key="1">
    <source>
        <dbReference type="EMBL" id="JAD90226.1"/>
    </source>
</evidence>
<name>A0A0A9DQZ8_ARUDO</name>
<accession>A0A0A9DQZ8</accession>
<dbReference type="AlphaFoldDB" id="A0A0A9DQZ8"/>
<proteinExistence type="predicted"/>
<organism evidence="1">
    <name type="scientific">Arundo donax</name>
    <name type="common">Giant reed</name>
    <name type="synonym">Donax arundinaceus</name>
    <dbReference type="NCBI Taxonomy" id="35708"/>
    <lineage>
        <taxon>Eukaryota</taxon>
        <taxon>Viridiplantae</taxon>
        <taxon>Streptophyta</taxon>
        <taxon>Embryophyta</taxon>
        <taxon>Tracheophyta</taxon>
        <taxon>Spermatophyta</taxon>
        <taxon>Magnoliopsida</taxon>
        <taxon>Liliopsida</taxon>
        <taxon>Poales</taxon>
        <taxon>Poaceae</taxon>
        <taxon>PACMAD clade</taxon>
        <taxon>Arundinoideae</taxon>
        <taxon>Arundineae</taxon>
        <taxon>Arundo</taxon>
    </lineage>
</organism>